<sequence length="197" mass="22096">MKNILSIDGWYFRVFSRLANLIILNLLFIVSILPIVTIGIGGVALIKSLNELKSDGTLSAFKVYTNYFRLNFKKGMILLGVELIGWLVPTSLIYVSLKYIPLLSTLLMILFSFFLLLLIVFPLVFALNDLRVKEAIRGTLEFVTIRLPYAIAMFLVLIGISFLSLKYSIIFMFLVGVALVVNLQISLMKKGLASYGS</sequence>
<gene>
    <name evidence="2" type="ORF">DOK76_11130</name>
</gene>
<feature type="transmembrane region" description="Helical" evidence="1">
    <location>
        <begin position="169"/>
        <end position="187"/>
    </location>
</feature>
<organism evidence="2 3">
    <name type="scientific">Candidatus Vagococcus giribetii</name>
    <dbReference type="NCBI Taxonomy" id="2230876"/>
    <lineage>
        <taxon>Bacteria</taxon>
        <taxon>Bacillati</taxon>
        <taxon>Bacillota</taxon>
        <taxon>Bacilli</taxon>
        <taxon>Lactobacillales</taxon>
        <taxon>Enterococcaceae</taxon>
        <taxon>Vagococcus</taxon>
    </lineage>
</organism>
<dbReference type="InterPro" id="IPR006938">
    <property type="entry name" value="DUF624"/>
</dbReference>
<feature type="transmembrane region" description="Helical" evidence="1">
    <location>
        <begin position="103"/>
        <end position="127"/>
    </location>
</feature>
<reference evidence="2 3" key="1">
    <citation type="submission" date="2021-03" db="EMBL/GenBank/DDBJ databases">
        <title>Enterococcal diversity collection.</title>
        <authorList>
            <person name="Gilmore M.S."/>
            <person name="Schwartzman J."/>
            <person name="Van Tyne D."/>
            <person name="Martin M."/>
            <person name="Earl A.M."/>
            <person name="Manson A.L."/>
            <person name="Straub T."/>
            <person name="Salamzade R."/>
            <person name="Saavedra J."/>
            <person name="Lebreton F."/>
            <person name="Prichula J."/>
            <person name="Schaufler K."/>
            <person name="Gaca A."/>
            <person name="Sgardioli B."/>
            <person name="Wagenaar J."/>
            <person name="Strong T."/>
        </authorList>
    </citation>
    <scope>NUCLEOTIDE SEQUENCE [LARGE SCALE GENOMIC DNA]</scope>
    <source>
        <strain evidence="2 3">DIV0080</strain>
    </source>
</reference>
<name>A0ABS3HV49_9ENTE</name>
<evidence type="ECO:0000256" key="1">
    <source>
        <dbReference type="SAM" id="Phobius"/>
    </source>
</evidence>
<dbReference type="Pfam" id="PF04854">
    <property type="entry name" value="DUF624"/>
    <property type="match status" value="1"/>
</dbReference>
<protein>
    <submittedName>
        <fullName evidence="2">DUF624 domain-containing protein</fullName>
    </submittedName>
</protein>
<comment type="caution">
    <text evidence="2">The sequence shown here is derived from an EMBL/GenBank/DDBJ whole genome shotgun (WGS) entry which is preliminary data.</text>
</comment>
<accession>A0ABS3HV49</accession>
<feature type="transmembrane region" description="Helical" evidence="1">
    <location>
        <begin position="76"/>
        <end position="97"/>
    </location>
</feature>
<feature type="transmembrane region" description="Helical" evidence="1">
    <location>
        <begin position="20"/>
        <end position="46"/>
    </location>
</feature>
<dbReference type="EMBL" id="JAFLVX010000031">
    <property type="protein sequence ID" value="MBO0477628.1"/>
    <property type="molecule type" value="Genomic_DNA"/>
</dbReference>
<dbReference type="RefSeq" id="WP_206967777.1">
    <property type="nucleotide sequence ID" value="NZ_JAFLVX010000031.1"/>
</dbReference>
<keyword evidence="1" id="KW-1133">Transmembrane helix</keyword>
<evidence type="ECO:0000313" key="2">
    <source>
        <dbReference type="EMBL" id="MBO0477628.1"/>
    </source>
</evidence>
<feature type="transmembrane region" description="Helical" evidence="1">
    <location>
        <begin position="139"/>
        <end position="163"/>
    </location>
</feature>
<proteinExistence type="predicted"/>
<keyword evidence="3" id="KW-1185">Reference proteome</keyword>
<dbReference type="Proteomes" id="UP000664857">
    <property type="component" value="Unassembled WGS sequence"/>
</dbReference>
<keyword evidence="1" id="KW-0812">Transmembrane</keyword>
<evidence type="ECO:0000313" key="3">
    <source>
        <dbReference type="Proteomes" id="UP000664857"/>
    </source>
</evidence>
<keyword evidence="1" id="KW-0472">Membrane</keyword>